<dbReference type="RefSeq" id="WP_021166567.1">
    <property type="nucleotide sequence ID" value="NZ_CTRP01000015.1"/>
</dbReference>
<name>A0A0U1L4W6_9FIRM</name>
<accession>A0A0U1L4W6</accession>
<dbReference type="AlphaFoldDB" id="A0A0U1L4W6"/>
<evidence type="ECO:0000313" key="1">
    <source>
        <dbReference type="EMBL" id="CQR74738.1"/>
    </source>
</evidence>
<reference evidence="2" key="1">
    <citation type="submission" date="2015-03" db="EMBL/GenBank/DDBJ databases">
        <authorList>
            <person name="Nijsse Bart"/>
        </authorList>
    </citation>
    <scope>NUCLEOTIDE SEQUENCE [LARGE SCALE GENOMIC DNA]</scope>
</reference>
<keyword evidence="2" id="KW-1185">Reference proteome</keyword>
<sequence>MRKKLLICLSEIGLAEQALARMTQLAFYKSERRDFTDEELSEFADNYMQLGLLEYSLHKLRLELTYWLYKKHTSEVDKDE</sequence>
<proteinExistence type="predicted"/>
<organism evidence="1 2">
    <name type="scientific">Sporomusa ovata</name>
    <dbReference type="NCBI Taxonomy" id="2378"/>
    <lineage>
        <taxon>Bacteria</taxon>
        <taxon>Bacillati</taxon>
        <taxon>Bacillota</taxon>
        <taxon>Negativicutes</taxon>
        <taxon>Selenomonadales</taxon>
        <taxon>Sporomusaceae</taxon>
        <taxon>Sporomusa</taxon>
    </lineage>
</organism>
<evidence type="ECO:0000313" key="2">
    <source>
        <dbReference type="Proteomes" id="UP000049855"/>
    </source>
</evidence>
<dbReference type="Proteomes" id="UP000049855">
    <property type="component" value="Unassembled WGS sequence"/>
</dbReference>
<gene>
    <name evidence="1" type="ORF">SpAn4DRAFT_4095</name>
</gene>
<protein>
    <submittedName>
        <fullName evidence="1">Uncharacterized protein</fullName>
    </submittedName>
</protein>
<dbReference type="EMBL" id="CTRP01000015">
    <property type="protein sequence ID" value="CQR74738.1"/>
    <property type="molecule type" value="Genomic_DNA"/>
</dbReference>